<dbReference type="Pfam" id="PF04970">
    <property type="entry name" value="LRAT"/>
    <property type="match status" value="1"/>
</dbReference>
<evidence type="ECO:0000256" key="1">
    <source>
        <dbReference type="ARBA" id="ARBA00007824"/>
    </source>
</evidence>
<evidence type="ECO:0000256" key="2">
    <source>
        <dbReference type="ARBA" id="ARBA00022679"/>
    </source>
</evidence>
<keyword evidence="9" id="KW-1185">Reference proteome</keyword>
<dbReference type="PANTHER" id="PTHR13943:SF31">
    <property type="entry name" value="PHOSPHOLIPASE A AND ACYLTRANSFERASE 3"/>
    <property type="match status" value="1"/>
</dbReference>
<dbReference type="GO" id="GO:0005737">
    <property type="term" value="C:cytoplasm"/>
    <property type="evidence" value="ECO:0007669"/>
    <property type="project" value="TreeGrafter"/>
</dbReference>
<evidence type="ECO:0000313" key="8">
    <source>
        <dbReference type="EMBL" id="CAI5798091.1"/>
    </source>
</evidence>
<gene>
    <name evidence="8" type="ORF">PODLI_1B020331</name>
</gene>
<dbReference type="GO" id="GO:0070292">
    <property type="term" value="P:N-acylphosphatidylethanolamine metabolic process"/>
    <property type="evidence" value="ECO:0007669"/>
    <property type="project" value="TreeGrafter"/>
</dbReference>
<keyword evidence="6" id="KW-1133">Transmembrane helix</keyword>
<dbReference type="Gene3D" id="3.90.1720.10">
    <property type="entry name" value="endopeptidase domain like (from Nostoc punctiforme)"/>
    <property type="match status" value="1"/>
</dbReference>
<dbReference type="PROSITE" id="PS51934">
    <property type="entry name" value="LRAT"/>
    <property type="match status" value="1"/>
</dbReference>
<reference evidence="8" key="1">
    <citation type="submission" date="2022-12" db="EMBL/GenBank/DDBJ databases">
        <authorList>
            <person name="Alioto T."/>
            <person name="Alioto T."/>
            <person name="Gomez Garrido J."/>
        </authorList>
    </citation>
    <scope>NUCLEOTIDE SEQUENCE</scope>
</reference>
<evidence type="ECO:0000256" key="4">
    <source>
        <dbReference type="ARBA" id="ARBA00023098"/>
    </source>
</evidence>
<dbReference type="PANTHER" id="PTHR13943">
    <property type="entry name" value="HRAS-LIKE SUPPRESSOR - RELATED"/>
    <property type="match status" value="1"/>
</dbReference>
<name>A0AA35LLB1_9SAUR</name>
<proteinExistence type="inferred from homology"/>
<feature type="domain" description="LRAT" evidence="7">
    <location>
        <begin position="246"/>
        <end position="362"/>
    </location>
</feature>
<keyword evidence="3" id="KW-0378">Hydrolase</keyword>
<accession>A0AA35LLB1</accession>
<evidence type="ECO:0000256" key="6">
    <source>
        <dbReference type="SAM" id="Phobius"/>
    </source>
</evidence>
<keyword evidence="4" id="KW-0443">Lipid metabolism</keyword>
<sequence>MSEIFLRICDRGPCHKATQKPKTLMAREGGTAEAMTSAPLQPLLRENSMLLLTPPTQNSAKVGPERMTKVLKEPSVLSRKEYPLNKETAASTRRGLNLVWKRVCCGDESERGRVIRPENNAMGKANRPWGTIPKGFGGCVPQPPCSYDKQLARMSKSLVAKPGGLLHAPHMQAKGDQVGVPTRGPPGTFRTGVIGSRRSKKPPRQTSFFKGTALAVAHGNMDVKRSNHKFSRPPSPNLDDLELGDLIEIFRFGYQHWAIYVGNGFVIHLAPPSEYAGAGCASIMSTLTDKALVKKELLREVAGKHRYRVNNKHDTKFPPLPRTKIVQRAEEMVGQELQYKVTSENCEHFVTELRYGVPRSDQVRDALVGVSIAGLGLAALGLFGAAVVKRKKQQNQ</sequence>
<dbReference type="InterPro" id="IPR007053">
    <property type="entry name" value="LRAT_dom"/>
</dbReference>
<keyword evidence="6" id="KW-0812">Transmembrane</keyword>
<dbReference type="EMBL" id="OX395143">
    <property type="protein sequence ID" value="CAI5798091.1"/>
    <property type="molecule type" value="Genomic_DNA"/>
</dbReference>
<dbReference type="AlphaFoldDB" id="A0AA35LLB1"/>
<dbReference type="GO" id="GO:0016410">
    <property type="term" value="F:N-acyltransferase activity"/>
    <property type="evidence" value="ECO:0007669"/>
    <property type="project" value="TreeGrafter"/>
</dbReference>
<evidence type="ECO:0000313" key="9">
    <source>
        <dbReference type="Proteomes" id="UP001178461"/>
    </source>
</evidence>
<feature type="region of interest" description="Disordered" evidence="5">
    <location>
        <begin position="175"/>
        <end position="205"/>
    </location>
</feature>
<evidence type="ECO:0000256" key="5">
    <source>
        <dbReference type="SAM" id="MobiDB-lite"/>
    </source>
</evidence>
<keyword evidence="6" id="KW-0472">Membrane</keyword>
<feature type="transmembrane region" description="Helical" evidence="6">
    <location>
        <begin position="366"/>
        <end position="388"/>
    </location>
</feature>
<dbReference type="InterPro" id="IPR051496">
    <property type="entry name" value="H-rev107_PLA/AT"/>
</dbReference>
<keyword evidence="2" id="KW-0808">Transferase</keyword>
<dbReference type="Proteomes" id="UP001178461">
    <property type="component" value="Chromosome 16"/>
</dbReference>
<comment type="similarity">
    <text evidence="1">Belongs to the H-rev107 family.</text>
</comment>
<evidence type="ECO:0000259" key="7">
    <source>
        <dbReference type="PROSITE" id="PS51934"/>
    </source>
</evidence>
<dbReference type="GO" id="GO:0004623">
    <property type="term" value="F:phospholipase A2 activity"/>
    <property type="evidence" value="ECO:0007669"/>
    <property type="project" value="TreeGrafter"/>
</dbReference>
<protein>
    <submittedName>
        <fullName evidence="8">LRAT domain-containing protein</fullName>
    </submittedName>
</protein>
<dbReference type="FunFam" id="3.90.1720.10:FF:000002">
    <property type="entry name" value="HRAS like suppressor 2"/>
    <property type="match status" value="1"/>
</dbReference>
<dbReference type="GO" id="GO:0008970">
    <property type="term" value="F:phospholipase A1 activity"/>
    <property type="evidence" value="ECO:0007669"/>
    <property type="project" value="TreeGrafter"/>
</dbReference>
<organism evidence="8 9">
    <name type="scientific">Podarcis lilfordi</name>
    <name type="common">Lilford's wall lizard</name>
    <dbReference type="NCBI Taxonomy" id="74358"/>
    <lineage>
        <taxon>Eukaryota</taxon>
        <taxon>Metazoa</taxon>
        <taxon>Chordata</taxon>
        <taxon>Craniata</taxon>
        <taxon>Vertebrata</taxon>
        <taxon>Euteleostomi</taxon>
        <taxon>Lepidosauria</taxon>
        <taxon>Squamata</taxon>
        <taxon>Bifurcata</taxon>
        <taxon>Unidentata</taxon>
        <taxon>Episquamata</taxon>
        <taxon>Laterata</taxon>
        <taxon>Lacertibaenia</taxon>
        <taxon>Lacertidae</taxon>
        <taxon>Podarcis</taxon>
    </lineage>
</organism>
<evidence type="ECO:0000256" key="3">
    <source>
        <dbReference type="ARBA" id="ARBA00022801"/>
    </source>
</evidence>